<name>A0A4Y7MQI4_DAPPU</name>
<proteinExistence type="evidence at transcript level"/>
<dbReference type="PANTHER" id="PTHR15141">
    <property type="entry name" value="TRANSCRIPTION ELONGATION FACTOR B POLYPEPTIDE 3"/>
    <property type="match status" value="1"/>
</dbReference>
<evidence type="ECO:0000256" key="1">
    <source>
        <dbReference type="ARBA" id="ARBA00004123"/>
    </source>
</evidence>
<dbReference type="InterPro" id="IPR051870">
    <property type="entry name" value="Elongin-A_domain"/>
</dbReference>
<keyword evidence="2 3" id="KW-0539">Nucleus</keyword>
<dbReference type="InterPro" id="IPR017923">
    <property type="entry name" value="TFIIS_N"/>
</dbReference>
<feature type="compositionally biased region" description="Basic and acidic residues" evidence="4">
    <location>
        <begin position="140"/>
        <end position="170"/>
    </location>
</feature>
<dbReference type="GO" id="GO:0006368">
    <property type="term" value="P:transcription elongation by RNA polymerase II"/>
    <property type="evidence" value="ECO:0007669"/>
    <property type="project" value="InterPro"/>
</dbReference>
<feature type="compositionally biased region" description="Basic and acidic residues" evidence="4">
    <location>
        <begin position="77"/>
        <end position="96"/>
    </location>
</feature>
<organism evidence="6">
    <name type="scientific">Daphnia pulex</name>
    <name type="common">Water flea</name>
    <dbReference type="NCBI Taxonomy" id="6669"/>
    <lineage>
        <taxon>Eukaryota</taxon>
        <taxon>Metazoa</taxon>
        <taxon>Ecdysozoa</taxon>
        <taxon>Arthropoda</taxon>
        <taxon>Crustacea</taxon>
        <taxon>Branchiopoda</taxon>
        <taxon>Diplostraca</taxon>
        <taxon>Cladocera</taxon>
        <taxon>Anomopoda</taxon>
        <taxon>Daphniidae</taxon>
        <taxon>Daphnia</taxon>
    </lineage>
</organism>
<feature type="domain" description="TFIIS N-terminal" evidence="5">
    <location>
        <begin position="6"/>
        <end position="79"/>
    </location>
</feature>
<feature type="region of interest" description="Disordered" evidence="4">
    <location>
        <begin position="77"/>
        <end position="254"/>
    </location>
</feature>
<comment type="subcellular location">
    <subcellularLocation>
        <location evidence="1 3">Nucleus</location>
    </subcellularLocation>
</comment>
<evidence type="ECO:0000256" key="3">
    <source>
        <dbReference type="PROSITE-ProRule" id="PRU00649"/>
    </source>
</evidence>
<feature type="compositionally biased region" description="Polar residues" evidence="4">
    <location>
        <begin position="97"/>
        <end position="107"/>
    </location>
</feature>
<dbReference type="AlphaFoldDB" id="A0A4Y7MQI4"/>
<accession>A0A4Y7MQI4</accession>
<reference evidence="6" key="1">
    <citation type="submission" date="2018-08" db="EMBL/GenBank/DDBJ databases">
        <authorList>
            <person name="Cornetti L."/>
        </authorList>
    </citation>
    <scope>NUCLEOTIDE SEQUENCE</scope>
    <source>
        <strain evidence="6">CH-H</strain>
    </source>
</reference>
<evidence type="ECO:0000256" key="2">
    <source>
        <dbReference type="ARBA" id="ARBA00023242"/>
    </source>
</evidence>
<dbReference type="InterPro" id="IPR010684">
    <property type="entry name" value="RNA_pol_II_trans_fac_SIII_A"/>
</dbReference>
<dbReference type="Gene3D" id="1.20.930.10">
    <property type="entry name" value="Conserved domain common to transcription factors TFIIS, elongin A, CRSP70"/>
    <property type="match status" value="1"/>
</dbReference>
<gene>
    <name evidence="6" type="primary">EOG090X0BTZ</name>
</gene>
<dbReference type="GO" id="GO:0070449">
    <property type="term" value="C:elongin complex"/>
    <property type="evidence" value="ECO:0007669"/>
    <property type="project" value="InterPro"/>
</dbReference>
<dbReference type="EMBL" id="LR014241">
    <property type="protein sequence ID" value="SVE83860.1"/>
    <property type="molecule type" value="mRNA"/>
</dbReference>
<dbReference type="PROSITE" id="PS51319">
    <property type="entry name" value="TFIIS_N"/>
    <property type="match status" value="1"/>
</dbReference>
<evidence type="ECO:0000256" key="4">
    <source>
        <dbReference type="SAM" id="MobiDB-lite"/>
    </source>
</evidence>
<sequence>MSSTNEEILHYQRKILKYGSDSKVLLHCLNKLTKLPIGVEHLQATGIGRTINGMRKADGAVGEEARSLVNKWKEMVAAEDKSDSDQQEEDASHHQLETTSDNSSTSPTHRKKDKDSKKKDSLKDKCKEESVSTSKSKSSSSKEKSPEKHASKSSKGSEKRKDVKDGESSKSKSSRKRCHSQEDSNSTADEEDGDEAPTRSFADALGSIKTISKKKKSKDKEKHSGEKKREEKKSSFLPSPAPESSVISKPVLPPPKSFDILRPADLEISPHYKPLPLKYAADPLPSMKDKAKSSEEALTTALSFAQKGNRTKVFSGNRSSGLAFVPTLFDSCIRFLQSNVDSLDYLGVPYELIRPVLERANSHQLYLLEHHNPYLLEDTDELWKVLCQKEYRKAIREEMETWRDLYLRCHEEREARLKSLTSSHKQSMAKATPQRTTKLAYVESVAKAPRGVGKPGQVKQGASAVLASMTNAKSGARPFEASANHAGNGSTAVAEVVKMGGSAPRSSSSSTASAAKKPKKAPLMQKTLKALKNRYRR</sequence>
<dbReference type="InterPro" id="IPR003617">
    <property type="entry name" value="TFIIS/CRSP70_N_sub"/>
</dbReference>
<dbReference type="SUPFAM" id="SSF47676">
    <property type="entry name" value="Conserved domain common to transcription factors TFIIS, elongin A, CRSP70"/>
    <property type="match status" value="1"/>
</dbReference>
<dbReference type="Pfam" id="PF08711">
    <property type="entry name" value="Med26"/>
    <property type="match status" value="1"/>
</dbReference>
<feature type="compositionally biased region" description="Basic and acidic residues" evidence="4">
    <location>
        <begin position="218"/>
        <end position="234"/>
    </location>
</feature>
<evidence type="ECO:0000313" key="6">
    <source>
        <dbReference type="EMBL" id="SVE83860.1"/>
    </source>
</evidence>
<evidence type="ECO:0000259" key="5">
    <source>
        <dbReference type="PROSITE" id="PS51319"/>
    </source>
</evidence>
<protein>
    <submittedName>
        <fullName evidence="6">EOG090X0BTZ</fullName>
    </submittedName>
</protein>
<dbReference type="PANTHER" id="PTHR15141:SF76">
    <property type="entry name" value="TRANSCRIPTION ELONGATION FACTOR B POLYPEPTIDE 3"/>
    <property type="match status" value="1"/>
</dbReference>
<dbReference type="Gene3D" id="6.10.250.3180">
    <property type="match status" value="1"/>
</dbReference>
<feature type="region of interest" description="Disordered" evidence="4">
    <location>
        <begin position="498"/>
        <end position="537"/>
    </location>
</feature>
<dbReference type="SMART" id="SM00509">
    <property type="entry name" value="TFS2N"/>
    <property type="match status" value="1"/>
</dbReference>
<dbReference type="OrthoDB" id="21513at2759"/>
<feature type="compositionally biased region" description="Low complexity" evidence="4">
    <location>
        <begin position="502"/>
        <end position="515"/>
    </location>
</feature>
<dbReference type="InterPro" id="IPR035441">
    <property type="entry name" value="TFIIS/LEDGF_dom_sf"/>
</dbReference>
<feature type="compositionally biased region" description="Basic and acidic residues" evidence="4">
    <location>
        <begin position="113"/>
        <end position="130"/>
    </location>
</feature>
<dbReference type="Pfam" id="PF06881">
    <property type="entry name" value="Elongin_A"/>
    <property type="match status" value="1"/>
</dbReference>